<evidence type="ECO:0000256" key="7">
    <source>
        <dbReference type="ARBA" id="ARBA00022759"/>
    </source>
</evidence>
<keyword evidence="8" id="KW-0378">Hydrolase</keyword>
<dbReference type="EMBL" id="LBMM01016272">
    <property type="protein sequence ID" value="KMQ84486.1"/>
    <property type="molecule type" value="Genomic_DNA"/>
</dbReference>
<keyword evidence="11" id="KW-0229">DNA integration</keyword>
<proteinExistence type="predicted"/>
<dbReference type="GO" id="GO:0006310">
    <property type="term" value="P:DNA recombination"/>
    <property type="evidence" value="ECO:0007669"/>
    <property type="project" value="UniProtKB-KW"/>
</dbReference>
<dbReference type="GO" id="GO:0015074">
    <property type="term" value="P:DNA integration"/>
    <property type="evidence" value="ECO:0007669"/>
    <property type="project" value="UniProtKB-KW"/>
</dbReference>
<keyword evidence="2" id="KW-1188">Viral release from host cell</keyword>
<comment type="caution">
    <text evidence="17">The sequence shown here is derived from an EMBL/GenBank/DDBJ whole genome shotgun (WGS) entry which is preliminary data.</text>
</comment>
<evidence type="ECO:0000313" key="18">
    <source>
        <dbReference type="Proteomes" id="UP000036403"/>
    </source>
</evidence>
<dbReference type="PROSITE" id="PS50994">
    <property type="entry name" value="INTEGRASE"/>
    <property type="match status" value="1"/>
</dbReference>
<keyword evidence="14" id="KW-0917">Virion maturation</keyword>
<dbReference type="SUPFAM" id="SSF53098">
    <property type="entry name" value="Ribonuclease H-like"/>
    <property type="match status" value="1"/>
</dbReference>
<dbReference type="InterPro" id="IPR001584">
    <property type="entry name" value="Integrase_cat-core"/>
</dbReference>
<dbReference type="PaxDb" id="67767-A0A0J7K2P4"/>
<evidence type="ECO:0000256" key="6">
    <source>
        <dbReference type="ARBA" id="ARBA00022741"/>
    </source>
</evidence>
<dbReference type="InterPro" id="IPR039537">
    <property type="entry name" value="Retrotran_Ty1/copia-like"/>
</dbReference>
<keyword evidence="7" id="KW-0255">Endonuclease</keyword>
<evidence type="ECO:0000256" key="15">
    <source>
        <dbReference type="ARBA" id="ARBA00023172"/>
    </source>
</evidence>
<organism evidence="17 18">
    <name type="scientific">Lasius niger</name>
    <name type="common">Black garden ant</name>
    <dbReference type="NCBI Taxonomy" id="67767"/>
    <lineage>
        <taxon>Eukaryota</taxon>
        <taxon>Metazoa</taxon>
        <taxon>Ecdysozoa</taxon>
        <taxon>Arthropoda</taxon>
        <taxon>Hexapoda</taxon>
        <taxon>Insecta</taxon>
        <taxon>Pterygota</taxon>
        <taxon>Neoptera</taxon>
        <taxon>Endopterygota</taxon>
        <taxon>Hymenoptera</taxon>
        <taxon>Apocrita</taxon>
        <taxon>Aculeata</taxon>
        <taxon>Formicoidea</taxon>
        <taxon>Formicidae</taxon>
        <taxon>Formicinae</taxon>
        <taxon>Lasius</taxon>
        <taxon>Lasius</taxon>
    </lineage>
</organism>
<keyword evidence="3" id="KW-0645">Protease</keyword>
<comment type="function">
    <text evidence="1">The aspartyl protease (PR) mediates the proteolytic cleavages of the Gag and Gag-Pol polyproteins after assembly of the VLP.</text>
</comment>
<dbReference type="InterPro" id="IPR012337">
    <property type="entry name" value="RNaseH-like_sf"/>
</dbReference>
<reference evidence="17 18" key="1">
    <citation type="submission" date="2015-04" db="EMBL/GenBank/DDBJ databases">
        <title>Lasius niger genome sequencing.</title>
        <authorList>
            <person name="Konorov E.A."/>
            <person name="Nikitin M.A."/>
            <person name="Kirill M.V."/>
            <person name="Chang P."/>
        </authorList>
    </citation>
    <scope>NUCLEOTIDE SEQUENCE [LARGE SCALE GENOMIC DNA]</scope>
    <source>
        <tissue evidence="17">Whole</tissue>
    </source>
</reference>
<dbReference type="GO" id="GO:0003887">
    <property type="term" value="F:DNA-directed DNA polymerase activity"/>
    <property type="evidence" value="ECO:0007669"/>
    <property type="project" value="UniProtKB-KW"/>
</dbReference>
<sequence length="506" mass="58290">MEMAETKAFSIHKFNGQNYQLWKRQMEIYMADNKLMPYILGEVARPTVNPEAWLEKDRAAQAFLMRGLELEQLKYITDCKTSAQMWARLQTVHAEKSDQSMQVLLDRFINCKMGEEESIADYIARMTGLAQRLKDMDLEQKDPVVIAKILGSLPARYDNIRTAWYTVPRTDQTIERLTDHLINEETLLNLRSRSENHASEALATNAKKNFNGKPATAYDKNCHSKEAEDTWYADSGATEHMSFCRHWFKNFKQYSENTYTVRVGDGTHINARERGNIDVKMNYADGTTAVYTMTNVLYVPKLRKNLLSIIKTTDRGIKVTFLKGGNRVLFEKNQQLIVDGVRSDNLYRLNMKPLHAAEAQLSKTNVLENLKQFYAEVKADGYQIKKLRTDNGLEFCNVEVYEFLREKSIKHETSTPRAPEQNGFIERQNRTIVESAKSMMHSRNIPRCLWAEAANTAVYVKNRTASETLGGSTPFEKWFGEKPSVKHLKIFGSDCYVHVPKDQRTK</sequence>
<dbReference type="GO" id="GO:0003964">
    <property type="term" value="F:RNA-directed DNA polymerase activity"/>
    <property type="evidence" value="ECO:0007669"/>
    <property type="project" value="UniProtKB-KW"/>
</dbReference>
<evidence type="ECO:0000259" key="16">
    <source>
        <dbReference type="PROSITE" id="PS50994"/>
    </source>
</evidence>
<dbReference type="InterPro" id="IPR054722">
    <property type="entry name" value="PolX-like_BBD"/>
</dbReference>
<keyword evidence="12" id="KW-0695">RNA-directed DNA polymerase</keyword>
<dbReference type="STRING" id="67767.A0A0J7K2P4"/>
<evidence type="ECO:0000256" key="5">
    <source>
        <dbReference type="ARBA" id="ARBA00022723"/>
    </source>
</evidence>
<keyword evidence="6" id="KW-0547">Nucleotide-binding</keyword>
<evidence type="ECO:0000256" key="1">
    <source>
        <dbReference type="ARBA" id="ARBA00002180"/>
    </source>
</evidence>
<gene>
    <name evidence="17" type="ORF">RF55_17665</name>
</gene>
<dbReference type="Pfam" id="PF14223">
    <property type="entry name" value="Retrotran_gag_2"/>
    <property type="match status" value="1"/>
</dbReference>
<dbReference type="AlphaFoldDB" id="A0A0J7K2P4"/>
<dbReference type="Pfam" id="PF22936">
    <property type="entry name" value="Pol_BBD"/>
    <property type="match status" value="1"/>
</dbReference>
<dbReference type="GO" id="GO:0006508">
    <property type="term" value="P:proteolysis"/>
    <property type="evidence" value="ECO:0007669"/>
    <property type="project" value="UniProtKB-KW"/>
</dbReference>
<evidence type="ECO:0000256" key="2">
    <source>
        <dbReference type="ARBA" id="ARBA00022612"/>
    </source>
</evidence>
<evidence type="ECO:0000256" key="4">
    <source>
        <dbReference type="ARBA" id="ARBA00022722"/>
    </source>
</evidence>
<evidence type="ECO:0000256" key="8">
    <source>
        <dbReference type="ARBA" id="ARBA00022801"/>
    </source>
</evidence>
<protein>
    <submittedName>
        <fullName evidence="17">Copia protein</fullName>
    </submittedName>
</protein>
<keyword evidence="18" id="KW-1185">Reference proteome</keyword>
<keyword evidence="5" id="KW-0479">Metal-binding</keyword>
<evidence type="ECO:0000256" key="13">
    <source>
        <dbReference type="ARBA" id="ARBA00022932"/>
    </source>
</evidence>
<name>A0A0J7K2P4_LASNI</name>
<dbReference type="PANTHER" id="PTHR42648:SF11">
    <property type="entry name" value="TRANSPOSON TY4-P GAG-POL POLYPROTEIN"/>
    <property type="match status" value="1"/>
</dbReference>
<evidence type="ECO:0000256" key="3">
    <source>
        <dbReference type="ARBA" id="ARBA00022670"/>
    </source>
</evidence>
<keyword evidence="13" id="KW-0808">Transferase</keyword>
<accession>A0A0J7K2P4</accession>
<dbReference type="GO" id="GO:0046872">
    <property type="term" value="F:metal ion binding"/>
    <property type="evidence" value="ECO:0007669"/>
    <property type="project" value="UniProtKB-KW"/>
</dbReference>
<keyword evidence="13" id="KW-0548">Nucleotidyltransferase</keyword>
<evidence type="ECO:0000256" key="11">
    <source>
        <dbReference type="ARBA" id="ARBA00022908"/>
    </source>
</evidence>
<keyword evidence="13" id="KW-0239">DNA-directed DNA polymerase</keyword>
<evidence type="ECO:0000313" key="17">
    <source>
        <dbReference type="EMBL" id="KMQ84486.1"/>
    </source>
</evidence>
<evidence type="ECO:0000256" key="12">
    <source>
        <dbReference type="ARBA" id="ARBA00022918"/>
    </source>
</evidence>
<dbReference type="OrthoDB" id="7600563at2759"/>
<dbReference type="GO" id="GO:0005524">
    <property type="term" value="F:ATP binding"/>
    <property type="evidence" value="ECO:0007669"/>
    <property type="project" value="UniProtKB-KW"/>
</dbReference>
<dbReference type="GO" id="GO:0004519">
    <property type="term" value="F:endonuclease activity"/>
    <property type="evidence" value="ECO:0007669"/>
    <property type="project" value="UniProtKB-KW"/>
</dbReference>
<evidence type="ECO:0000256" key="10">
    <source>
        <dbReference type="ARBA" id="ARBA00022842"/>
    </source>
</evidence>
<dbReference type="GO" id="GO:0008233">
    <property type="term" value="F:peptidase activity"/>
    <property type="evidence" value="ECO:0007669"/>
    <property type="project" value="UniProtKB-KW"/>
</dbReference>
<feature type="domain" description="Integrase catalytic" evidence="16">
    <location>
        <begin position="366"/>
        <end position="482"/>
    </location>
</feature>
<evidence type="ECO:0000256" key="9">
    <source>
        <dbReference type="ARBA" id="ARBA00022840"/>
    </source>
</evidence>
<dbReference type="GO" id="GO:0003676">
    <property type="term" value="F:nucleic acid binding"/>
    <property type="evidence" value="ECO:0007669"/>
    <property type="project" value="InterPro"/>
</dbReference>
<dbReference type="Proteomes" id="UP000036403">
    <property type="component" value="Unassembled WGS sequence"/>
</dbReference>
<dbReference type="InterPro" id="IPR036397">
    <property type="entry name" value="RNaseH_sf"/>
</dbReference>
<keyword evidence="9" id="KW-0067">ATP-binding</keyword>
<keyword evidence="15" id="KW-0233">DNA recombination</keyword>
<evidence type="ECO:0000256" key="14">
    <source>
        <dbReference type="ARBA" id="ARBA00023113"/>
    </source>
</evidence>
<keyword evidence="4" id="KW-0540">Nuclease</keyword>
<keyword evidence="10" id="KW-0460">Magnesium</keyword>
<dbReference type="PANTHER" id="PTHR42648">
    <property type="entry name" value="TRANSPOSASE, PUTATIVE-RELATED"/>
    <property type="match status" value="1"/>
</dbReference>
<dbReference type="Gene3D" id="3.30.420.10">
    <property type="entry name" value="Ribonuclease H-like superfamily/Ribonuclease H"/>
    <property type="match status" value="1"/>
</dbReference>